<reference evidence="2" key="1">
    <citation type="submission" date="2025-08" db="UniProtKB">
        <authorList>
            <consortium name="RefSeq"/>
        </authorList>
    </citation>
    <scope>IDENTIFICATION</scope>
    <source>
        <tissue evidence="2">Whole insect</tissue>
    </source>
</reference>
<gene>
    <name evidence="2" type="primary">LOC114326486</name>
</gene>
<sequence>MAYLNESHPEIFFAIPRPGGIAKIDLPEPFPGREIRTSKGTLISRRSVGSNRSMRSRRSSRSKSGFPVAEFLKVSPGYTTRDYRVTTAMVSSPWVLFDNSFEFPRPPNPAQDAMDLLAITLSTVMLLAAGHAEIPKEHQRWTLSYLENVRDQFGNNPPNVRGIINHMNMLDPELKSFNDNDKVNNDIEVEDDAGVEGGTEPTPS</sequence>
<protein>
    <submittedName>
        <fullName evidence="2">Uncharacterized protein LOC114326486</fullName>
    </submittedName>
</protein>
<dbReference type="InParanoid" id="A0A6P7F5D7"/>
<evidence type="ECO:0000256" key="1">
    <source>
        <dbReference type="SAM" id="MobiDB-lite"/>
    </source>
</evidence>
<dbReference type="OrthoDB" id="6771915at2759"/>
<dbReference type="RefSeq" id="XP_028130681.1">
    <property type="nucleotide sequence ID" value="XM_028274880.1"/>
</dbReference>
<feature type="region of interest" description="Disordered" evidence="1">
    <location>
        <begin position="178"/>
        <end position="204"/>
    </location>
</feature>
<dbReference type="KEGG" id="dvv:114326486"/>
<evidence type="ECO:0000313" key="2">
    <source>
        <dbReference type="RefSeq" id="XP_028130681.1"/>
    </source>
</evidence>
<accession>A0A6P7F5D7</accession>
<name>A0A6P7F5D7_DIAVI</name>
<proteinExistence type="predicted"/>
<organism evidence="2">
    <name type="scientific">Diabrotica virgifera virgifera</name>
    <name type="common">western corn rootworm</name>
    <dbReference type="NCBI Taxonomy" id="50390"/>
    <lineage>
        <taxon>Eukaryota</taxon>
        <taxon>Metazoa</taxon>
        <taxon>Ecdysozoa</taxon>
        <taxon>Arthropoda</taxon>
        <taxon>Hexapoda</taxon>
        <taxon>Insecta</taxon>
        <taxon>Pterygota</taxon>
        <taxon>Neoptera</taxon>
        <taxon>Endopterygota</taxon>
        <taxon>Coleoptera</taxon>
        <taxon>Polyphaga</taxon>
        <taxon>Cucujiformia</taxon>
        <taxon>Chrysomeloidea</taxon>
        <taxon>Chrysomelidae</taxon>
        <taxon>Galerucinae</taxon>
        <taxon>Diabroticina</taxon>
        <taxon>Diabroticites</taxon>
        <taxon>Diabrotica</taxon>
    </lineage>
</organism>
<dbReference type="AlphaFoldDB" id="A0A6P7F5D7"/>